<evidence type="ECO:0000256" key="1">
    <source>
        <dbReference type="ARBA" id="ARBA00008231"/>
    </source>
</evidence>
<evidence type="ECO:0000313" key="5">
    <source>
        <dbReference type="Proteomes" id="UP000304880"/>
    </source>
</evidence>
<accession>A0A5C4R2Y1</accession>
<dbReference type="RefSeq" id="WP_045982140.1">
    <property type="nucleotide sequence ID" value="NZ_VDDC01000036.1"/>
</dbReference>
<dbReference type="Gene3D" id="1.10.3580.10">
    <property type="entry name" value="ATP12 ATPase"/>
    <property type="match status" value="1"/>
</dbReference>
<proteinExistence type="inferred from homology"/>
<name>A0A5C4R2Y1_9RHOB</name>
<keyword evidence="5" id="KW-1185">Reference proteome</keyword>
<dbReference type="Pfam" id="PF07542">
    <property type="entry name" value="ATP12"/>
    <property type="match status" value="1"/>
</dbReference>
<comment type="caution">
    <text evidence="4">The sequence shown here is derived from an EMBL/GenBank/DDBJ whole genome shotgun (WGS) entry which is preliminary data.</text>
</comment>
<protein>
    <submittedName>
        <fullName evidence="4">ATPase</fullName>
    </submittedName>
</protein>
<keyword evidence="2" id="KW-0809">Transit peptide</keyword>
<dbReference type="PANTHER" id="PTHR21013">
    <property type="entry name" value="ATP SYNTHASE MITOCHONDRIAL F1 COMPLEX ASSEMBLY FACTOR 2/ATP12 PROTEIN, MITOCHONDRIAL PRECURSOR"/>
    <property type="match status" value="1"/>
</dbReference>
<sequence length="237" mass="26184">MSEWKARRFWTDADLRPADGGFEIMLDSRVLRTPGKHALVLPTEALARAVADEWLAQGEVIAPQTMPLTRAVNSAVEKVAPQFDAVAAMLANYGGTDLLSYRATDPQSLIDLQAREWDPLIDWSARHLDAPLRVTQGVIPIDQDQGALDRLHARVRAQDQWGLTALHDLVTIPGSLILGLAVIEGRIDGAEAHRLSRIDEDFQAERWGADEEAAEAAEGRRLSILSAERLWSLSRRG</sequence>
<dbReference type="Proteomes" id="UP000304880">
    <property type="component" value="Unassembled WGS sequence"/>
</dbReference>
<evidence type="ECO:0000256" key="2">
    <source>
        <dbReference type="ARBA" id="ARBA00022946"/>
    </source>
</evidence>
<evidence type="ECO:0000313" key="4">
    <source>
        <dbReference type="EMBL" id="TNH38171.1"/>
    </source>
</evidence>
<gene>
    <name evidence="4" type="ORF">FHD67_16290</name>
</gene>
<dbReference type="InterPro" id="IPR042272">
    <property type="entry name" value="ATP12_ATP_synth-F1-assembly_N"/>
</dbReference>
<dbReference type="Gene3D" id="3.30.2180.10">
    <property type="entry name" value="ATP12-like"/>
    <property type="match status" value="1"/>
</dbReference>
<comment type="similarity">
    <text evidence="1">Belongs to the ATP12 family.</text>
</comment>
<organism evidence="4 5">
    <name type="scientific">Paracoccus haeundaensis</name>
    <dbReference type="NCBI Taxonomy" id="225362"/>
    <lineage>
        <taxon>Bacteria</taxon>
        <taxon>Pseudomonadati</taxon>
        <taxon>Pseudomonadota</taxon>
        <taxon>Alphaproteobacteria</taxon>
        <taxon>Rhodobacterales</taxon>
        <taxon>Paracoccaceae</taxon>
        <taxon>Paracoccus</taxon>
    </lineage>
</organism>
<dbReference type="GO" id="GO:0043461">
    <property type="term" value="P:proton-transporting ATP synthase complex assembly"/>
    <property type="evidence" value="ECO:0007669"/>
    <property type="project" value="InterPro"/>
</dbReference>
<reference evidence="4 5" key="1">
    <citation type="submission" date="2019-06" db="EMBL/GenBank/DDBJ databases">
        <authorList>
            <person name="Li J."/>
        </authorList>
    </citation>
    <scope>NUCLEOTIDE SEQUENCE [LARGE SCALE GENOMIC DNA]</scope>
    <source>
        <strain evidence="4 5">CGMCC 1.8012</strain>
    </source>
</reference>
<keyword evidence="3" id="KW-0143">Chaperone</keyword>
<dbReference type="InterPro" id="IPR011419">
    <property type="entry name" value="ATP12_ATP_synth-F1-assembly"/>
</dbReference>
<dbReference type="AlphaFoldDB" id="A0A5C4R2Y1"/>
<dbReference type="EMBL" id="VDDC01000036">
    <property type="protein sequence ID" value="TNH38171.1"/>
    <property type="molecule type" value="Genomic_DNA"/>
</dbReference>
<dbReference type="InterPro" id="IPR023335">
    <property type="entry name" value="ATP12_ortho_dom_sf"/>
</dbReference>
<dbReference type="SUPFAM" id="SSF160909">
    <property type="entry name" value="ATP12-like"/>
    <property type="match status" value="1"/>
</dbReference>
<dbReference type="PANTHER" id="PTHR21013:SF10">
    <property type="entry name" value="ATP SYNTHASE MITOCHONDRIAL F1 COMPLEX ASSEMBLY FACTOR 2"/>
    <property type="match status" value="1"/>
</dbReference>
<evidence type="ECO:0000256" key="3">
    <source>
        <dbReference type="ARBA" id="ARBA00023186"/>
    </source>
</evidence>